<protein>
    <submittedName>
        <fullName evidence="1">Uncharacterized protein</fullName>
    </submittedName>
</protein>
<dbReference type="Proteomes" id="UP000276215">
    <property type="component" value="Unassembled WGS sequence"/>
</dbReference>
<organism evidence="1 2">
    <name type="scientific">Choiromyces venosus 120613-1</name>
    <dbReference type="NCBI Taxonomy" id="1336337"/>
    <lineage>
        <taxon>Eukaryota</taxon>
        <taxon>Fungi</taxon>
        <taxon>Dikarya</taxon>
        <taxon>Ascomycota</taxon>
        <taxon>Pezizomycotina</taxon>
        <taxon>Pezizomycetes</taxon>
        <taxon>Pezizales</taxon>
        <taxon>Tuberaceae</taxon>
        <taxon>Choiromyces</taxon>
    </lineage>
</organism>
<keyword evidence="2" id="KW-1185">Reference proteome</keyword>
<gene>
    <name evidence="1" type="ORF">L873DRAFT_1802276</name>
</gene>
<sequence length="95" mass="10122">MCSVFHSACLVAPLPSSFLSLVVTLSHLRRRLPFLPLLFPHPTNTTITAPAPNPPYPSLLLKTSLVTFSSTASSSSSTYLRSTVPPAAFLSPPSL</sequence>
<evidence type="ECO:0000313" key="2">
    <source>
        <dbReference type="Proteomes" id="UP000276215"/>
    </source>
</evidence>
<evidence type="ECO:0000313" key="1">
    <source>
        <dbReference type="EMBL" id="RPB02343.1"/>
    </source>
</evidence>
<proteinExistence type="predicted"/>
<reference evidence="1 2" key="1">
    <citation type="journal article" date="2018" name="Nat. Ecol. Evol.">
        <title>Pezizomycetes genomes reveal the molecular basis of ectomycorrhizal truffle lifestyle.</title>
        <authorList>
            <person name="Murat C."/>
            <person name="Payen T."/>
            <person name="Noel B."/>
            <person name="Kuo A."/>
            <person name="Morin E."/>
            <person name="Chen J."/>
            <person name="Kohler A."/>
            <person name="Krizsan K."/>
            <person name="Balestrini R."/>
            <person name="Da Silva C."/>
            <person name="Montanini B."/>
            <person name="Hainaut M."/>
            <person name="Levati E."/>
            <person name="Barry K.W."/>
            <person name="Belfiori B."/>
            <person name="Cichocki N."/>
            <person name="Clum A."/>
            <person name="Dockter R.B."/>
            <person name="Fauchery L."/>
            <person name="Guy J."/>
            <person name="Iotti M."/>
            <person name="Le Tacon F."/>
            <person name="Lindquist E.A."/>
            <person name="Lipzen A."/>
            <person name="Malagnac F."/>
            <person name="Mello A."/>
            <person name="Molinier V."/>
            <person name="Miyauchi S."/>
            <person name="Poulain J."/>
            <person name="Riccioni C."/>
            <person name="Rubini A."/>
            <person name="Sitrit Y."/>
            <person name="Splivallo R."/>
            <person name="Traeger S."/>
            <person name="Wang M."/>
            <person name="Zifcakova L."/>
            <person name="Wipf D."/>
            <person name="Zambonelli A."/>
            <person name="Paolocci F."/>
            <person name="Nowrousian M."/>
            <person name="Ottonello S."/>
            <person name="Baldrian P."/>
            <person name="Spatafora J.W."/>
            <person name="Henrissat B."/>
            <person name="Nagy L.G."/>
            <person name="Aury J.M."/>
            <person name="Wincker P."/>
            <person name="Grigoriev I.V."/>
            <person name="Bonfante P."/>
            <person name="Martin F.M."/>
        </authorList>
    </citation>
    <scope>NUCLEOTIDE SEQUENCE [LARGE SCALE GENOMIC DNA]</scope>
    <source>
        <strain evidence="1 2">120613-1</strain>
    </source>
</reference>
<dbReference type="AlphaFoldDB" id="A0A3N4JVG7"/>
<name>A0A3N4JVG7_9PEZI</name>
<dbReference type="EMBL" id="ML120368">
    <property type="protein sequence ID" value="RPB02343.1"/>
    <property type="molecule type" value="Genomic_DNA"/>
</dbReference>
<accession>A0A3N4JVG7</accession>